<comment type="subcellular location">
    <subcellularLocation>
        <location evidence="1">Membrane</location>
        <topology evidence="1">Multi-pass membrane protein</topology>
    </subcellularLocation>
</comment>
<organism evidence="7 8">
    <name type="scientific">Periweissella fabalis</name>
    <dbReference type="NCBI Taxonomy" id="1070421"/>
    <lineage>
        <taxon>Bacteria</taxon>
        <taxon>Bacillati</taxon>
        <taxon>Bacillota</taxon>
        <taxon>Bacilli</taxon>
        <taxon>Lactobacillales</taxon>
        <taxon>Lactobacillaceae</taxon>
        <taxon>Periweissella</taxon>
    </lineage>
</organism>
<evidence type="ECO:0000256" key="5">
    <source>
        <dbReference type="SAM" id="Phobius"/>
    </source>
</evidence>
<dbReference type="InterPro" id="IPR013525">
    <property type="entry name" value="ABC2_TM"/>
</dbReference>
<evidence type="ECO:0000259" key="6">
    <source>
        <dbReference type="Pfam" id="PF01061"/>
    </source>
</evidence>
<keyword evidence="8" id="KW-1185">Reference proteome</keyword>
<reference evidence="7 8" key="1">
    <citation type="submission" date="2020-04" db="EMBL/GenBank/DDBJ databases">
        <title>MicrobeNet Type strains.</title>
        <authorList>
            <person name="Nicholson A.C."/>
        </authorList>
    </citation>
    <scope>NUCLEOTIDE SEQUENCE [LARGE SCALE GENOMIC DNA]</scope>
    <source>
        <strain evidence="7 8">CCUG 61472</strain>
    </source>
</reference>
<dbReference type="GO" id="GO:0016020">
    <property type="term" value="C:membrane"/>
    <property type="evidence" value="ECO:0007669"/>
    <property type="project" value="UniProtKB-SubCell"/>
</dbReference>
<dbReference type="InterPro" id="IPR051784">
    <property type="entry name" value="Nod_factor_ABC_transporter"/>
</dbReference>
<keyword evidence="2 5" id="KW-0812">Transmembrane</keyword>
<dbReference type="PANTHER" id="PTHR43229">
    <property type="entry name" value="NODULATION PROTEIN J"/>
    <property type="match status" value="1"/>
</dbReference>
<feature type="transmembrane region" description="Helical" evidence="5">
    <location>
        <begin position="247"/>
        <end position="267"/>
    </location>
</feature>
<evidence type="ECO:0000256" key="1">
    <source>
        <dbReference type="ARBA" id="ARBA00004141"/>
    </source>
</evidence>
<feature type="transmembrane region" description="Helical" evidence="5">
    <location>
        <begin position="106"/>
        <end position="131"/>
    </location>
</feature>
<dbReference type="Proteomes" id="UP000549765">
    <property type="component" value="Unassembled WGS sequence"/>
</dbReference>
<protein>
    <submittedName>
        <fullName evidence="7">ABC transporter permease</fullName>
    </submittedName>
</protein>
<comment type="caution">
    <text evidence="7">The sequence shown here is derived from an EMBL/GenBank/DDBJ whole genome shotgun (WGS) entry which is preliminary data.</text>
</comment>
<dbReference type="PANTHER" id="PTHR43229:SF2">
    <property type="entry name" value="NODULATION PROTEIN J"/>
    <property type="match status" value="1"/>
</dbReference>
<dbReference type="AlphaFoldDB" id="A0A7X6N5F5"/>
<evidence type="ECO:0000256" key="2">
    <source>
        <dbReference type="ARBA" id="ARBA00022692"/>
    </source>
</evidence>
<evidence type="ECO:0000313" key="7">
    <source>
        <dbReference type="EMBL" id="NKZ24974.1"/>
    </source>
</evidence>
<evidence type="ECO:0000313" key="8">
    <source>
        <dbReference type="Proteomes" id="UP000549765"/>
    </source>
</evidence>
<dbReference type="EMBL" id="JAAXPN010000013">
    <property type="protein sequence ID" value="NKZ24974.1"/>
    <property type="molecule type" value="Genomic_DNA"/>
</dbReference>
<feature type="transmembrane region" description="Helical" evidence="5">
    <location>
        <begin position="58"/>
        <end position="78"/>
    </location>
</feature>
<keyword evidence="4 5" id="KW-0472">Membrane</keyword>
<accession>A0A7X6N5F5</accession>
<sequence>MYLNFIKRNIQIYLKDKTGIFFSLLGMLISLIIYVFFLRSNLISSLSGIGHVNKLVDIWMIAGLISIVSMTTPLNAFGQKLEDKKNNRLNDFVVNNNFSLASLDTLYVITAIIEGVFSTIIFMFICFGYLYMQYKESLFNSDVLVVIFYSILLIIFSSLLFSLITSWLTSTSSFSSLSAIVGTLAGFFSGTYIVYGDLPNFMQQVLDVWPGFQIAATIRNKMLGLTGVNVPKNVLDSLGVVSNSETAILITLIAMAICVVFSFLIIMMSKKK</sequence>
<evidence type="ECO:0000256" key="4">
    <source>
        <dbReference type="ARBA" id="ARBA00023136"/>
    </source>
</evidence>
<proteinExistence type="predicted"/>
<gene>
    <name evidence="7" type="ORF">HF964_09270</name>
</gene>
<feature type="transmembrane region" description="Helical" evidence="5">
    <location>
        <begin position="143"/>
        <end position="164"/>
    </location>
</feature>
<name>A0A7X6N5F5_9LACO</name>
<feature type="domain" description="ABC-2 type transporter transmembrane" evidence="6">
    <location>
        <begin position="6"/>
        <end position="210"/>
    </location>
</feature>
<keyword evidence="3 5" id="KW-1133">Transmembrane helix</keyword>
<feature type="transmembrane region" description="Helical" evidence="5">
    <location>
        <begin position="176"/>
        <end position="195"/>
    </location>
</feature>
<dbReference type="RefSeq" id="WP_168722767.1">
    <property type="nucleotide sequence ID" value="NZ_JAAXPN010000013.1"/>
</dbReference>
<evidence type="ECO:0000256" key="3">
    <source>
        <dbReference type="ARBA" id="ARBA00022989"/>
    </source>
</evidence>
<dbReference type="GO" id="GO:0140359">
    <property type="term" value="F:ABC-type transporter activity"/>
    <property type="evidence" value="ECO:0007669"/>
    <property type="project" value="InterPro"/>
</dbReference>
<feature type="transmembrane region" description="Helical" evidence="5">
    <location>
        <begin position="20"/>
        <end position="38"/>
    </location>
</feature>
<dbReference type="Pfam" id="PF01061">
    <property type="entry name" value="ABC2_membrane"/>
    <property type="match status" value="1"/>
</dbReference>